<sequence>MVILDGKLISGIGDAPALGELSLARRKIDEISDELHSCGNLKRIDLSGNLLTSVEALAPLKKLKWLSLSGNKLTSLTGLEGLKNLSVLNCSKNELTSTEMLAKLRELRALILNVLSVNSNRACYEVLSQNPISSLGTSLTRLTSLKKLSLSHCEIKDLGSSISNCLLLEELRLAHNHLKKLPKELGLNSRLRIIDVGHNSIKTFKCIKVLKQLQSLANLSLRGNPLCDEANYPDDVKSLVPDLQVFDGRPTDNKQRTKHRNKLKQTTEQRAIQQQKETVAASVKDDSRDELTEARPFIELVASSADAVSAAAKDNTEKPREKKRKDGPKQDSKVVSIIEGGGRETRKKPKKPKAELTAPSSLANALEAPDVGGGGVSSWDS</sequence>
<dbReference type="AlphaFoldDB" id="D8TBR6"/>
<dbReference type="InterPro" id="IPR001611">
    <property type="entry name" value="Leu-rich_rpt"/>
</dbReference>
<evidence type="ECO:0000313" key="4">
    <source>
        <dbReference type="EMBL" id="EFJ05867.1"/>
    </source>
</evidence>
<dbReference type="InterPro" id="IPR003591">
    <property type="entry name" value="Leu-rich_rpt_typical-subtyp"/>
</dbReference>
<dbReference type="eggNOG" id="KOG0531">
    <property type="taxonomic scope" value="Eukaryota"/>
</dbReference>
<name>D8TBR6_SELML</name>
<dbReference type="Gramene" id="EFJ05867">
    <property type="protein sequence ID" value="EFJ05867"/>
    <property type="gene ID" value="SELMODRAFT_431169"/>
</dbReference>
<dbReference type="PANTHER" id="PTHR46652:SF7">
    <property type="entry name" value="LEUCINE-RICH REPEAT AND IQ DOMAIN-CONTAINING PROTEIN 1"/>
    <property type="match status" value="1"/>
</dbReference>
<dbReference type="InterPro" id="IPR032675">
    <property type="entry name" value="LRR_dom_sf"/>
</dbReference>
<dbReference type="STRING" id="88036.D8TBR6"/>
<dbReference type="InParanoid" id="D8TBR6"/>
<reference evidence="4 5" key="1">
    <citation type="journal article" date="2011" name="Science">
        <title>The Selaginella genome identifies genetic changes associated with the evolution of vascular plants.</title>
        <authorList>
            <person name="Banks J.A."/>
            <person name="Nishiyama T."/>
            <person name="Hasebe M."/>
            <person name="Bowman J.L."/>
            <person name="Gribskov M."/>
            <person name="dePamphilis C."/>
            <person name="Albert V.A."/>
            <person name="Aono N."/>
            <person name="Aoyama T."/>
            <person name="Ambrose B.A."/>
            <person name="Ashton N.W."/>
            <person name="Axtell M.J."/>
            <person name="Barker E."/>
            <person name="Barker M.S."/>
            <person name="Bennetzen J.L."/>
            <person name="Bonawitz N.D."/>
            <person name="Chapple C."/>
            <person name="Cheng C."/>
            <person name="Correa L.G."/>
            <person name="Dacre M."/>
            <person name="DeBarry J."/>
            <person name="Dreyer I."/>
            <person name="Elias M."/>
            <person name="Engstrom E.M."/>
            <person name="Estelle M."/>
            <person name="Feng L."/>
            <person name="Finet C."/>
            <person name="Floyd S.K."/>
            <person name="Frommer W.B."/>
            <person name="Fujita T."/>
            <person name="Gramzow L."/>
            <person name="Gutensohn M."/>
            <person name="Harholt J."/>
            <person name="Hattori M."/>
            <person name="Heyl A."/>
            <person name="Hirai T."/>
            <person name="Hiwatashi Y."/>
            <person name="Ishikawa M."/>
            <person name="Iwata M."/>
            <person name="Karol K.G."/>
            <person name="Koehler B."/>
            <person name="Kolukisaoglu U."/>
            <person name="Kubo M."/>
            <person name="Kurata T."/>
            <person name="Lalonde S."/>
            <person name="Li K."/>
            <person name="Li Y."/>
            <person name="Litt A."/>
            <person name="Lyons E."/>
            <person name="Manning G."/>
            <person name="Maruyama T."/>
            <person name="Michael T.P."/>
            <person name="Mikami K."/>
            <person name="Miyazaki S."/>
            <person name="Morinaga S."/>
            <person name="Murata T."/>
            <person name="Mueller-Roeber B."/>
            <person name="Nelson D.R."/>
            <person name="Obara M."/>
            <person name="Oguri Y."/>
            <person name="Olmstead R.G."/>
            <person name="Onodera N."/>
            <person name="Petersen B.L."/>
            <person name="Pils B."/>
            <person name="Prigge M."/>
            <person name="Rensing S.A."/>
            <person name="Riano-Pachon D.M."/>
            <person name="Roberts A.W."/>
            <person name="Sato Y."/>
            <person name="Scheller H.V."/>
            <person name="Schulz B."/>
            <person name="Schulz C."/>
            <person name="Shakirov E.V."/>
            <person name="Shibagaki N."/>
            <person name="Shinohara N."/>
            <person name="Shippen D.E."/>
            <person name="Soerensen I."/>
            <person name="Sotooka R."/>
            <person name="Sugimoto N."/>
            <person name="Sugita M."/>
            <person name="Sumikawa N."/>
            <person name="Tanurdzic M."/>
            <person name="Theissen G."/>
            <person name="Ulvskov P."/>
            <person name="Wakazuki S."/>
            <person name="Weng J.K."/>
            <person name="Willats W.W."/>
            <person name="Wipf D."/>
            <person name="Wolf P.G."/>
            <person name="Yang L."/>
            <person name="Zimmer A.D."/>
            <person name="Zhu Q."/>
            <person name="Mitros T."/>
            <person name="Hellsten U."/>
            <person name="Loque D."/>
            <person name="Otillar R."/>
            <person name="Salamov A."/>
            <person name="Schmutz J."/>
            <person name="Shapiro H."/>
            <person name="Lindquist E."/>
            <person name="Lucas S."/>
            <person name="Rokhsar D."/>
            <person name="Grigoriev I.V."/>
        </authorList>
    </citation>
    <scope>NUCLEOTIDE SEQUENCE [LARGE SCALE GENOMIC DNA]</scope>
</reference>
<dbReference type="SUPFAM" id="SSF52058">
    <property type="entry name" value="L domain-like"/>
    <property type="match status" value="1"/>
</dbReference>
<dbReference type="OMA" id="DCEASWM"/>
<gene>
    <name evidence="4" type="ORF">SELMODRAFT_431169</name>
</gene>
<evidence type="ECO:0000313" key="5">
    <source>
        <dbReference type="Proteomes" id="UP000001514"/>
    </source>
</evidence>
<dbReference type="Pfam" id="PF13855">
    <property type="entry name" value="LRR_8"/>
    <property type="match status" value="1"/>
</dbReference>
<evidence type="ECO:0000256" key="3">
    <source>
        <dbReference type="SAM" id="MobiDB-lite"/>
    </source>
</evidence>
<evidence type="ECO:0000256" key="1">
    <source>
        <dbReference type="ARBA" id="ARBA00022614"/>
    </source>
</evidence>
<dbReference type="Proteomes" id="UP000001514">
    <property type="component" value="Unassembled WGS sequence"/>
</dbReference>
<dbReference type="InterPro" id="IPR050836">
    <property type="entry name" value="SDS22/Internalin_LRR"/>
</dbReference>
<dbReference type="KEGG" id="smo:SELMODRAFT_431169"/>
<keyword evidence="1" id="KW-0433">Leucine-rich repeat</keyword>
<dbReference type="SMART" id="SM00365">
    <property type="entry name" value="LRR_SD22"/>
    <property type="match status" value="3"/>
</dbReference>
<protein>
    <recommendedName>
        <fullName evidence="6">U2A'/phosphoprotein 32 family A C-terminal domain-containing protein</fullName>
    </recommendedName>
</protein>
<dbReference type="EMBL" id="GL377712">
    <property type="protein sequence ID" value="EFJ05867.1"/>
    <property type="molecule type" value="Genomic_DNA"/>
</dbReference>
<feature type="compositionally biased region" description="Polar residues" evidence="3">
    <location>
        <begin position="264"/>
        <end position="277"/>
    </location>
</feature>
<dbReference type="PROSITE" id="PS51450">
    <property type="entry name" value="LRR"/>
    <property type="match status" value="3"/>
</dbReference>
<dbReference type="Gene3D" id="3.80.10.10">
    <property type="entry name" value="Ribonuclease Inhibitor"/>
    <property type="match status" value="2"/>
</dbReference>
<organism evidence="5">
    <name type="scientific">Selaginella moellendorffii</name>
    <name type="common">Spikemoss</name>
    <dbReference type="NCBI Taxonomy" id="88036"/>
    <lineage>
        <taxon>Eukaryota</taxon>
        <taxon>Viridiplantae</taxon>
        <taxon>Streptophyta</taxon>
        <taxon>Embryophyta</taxon>
        <taxon>Tracheophyta</taxon>
        <taxon>Lycopodiopsida</taxon>
        <taxon>Selaginellales</taxon>
        <taxon>Selaginellaceae</taxon>
        <taxon>Selaginella</taxon>
    </lineage>
</organism>
<evidence type="ECO:0008006" key="6">
    <source>
        <dbReference type="Google" id="ProtNLM"/>
    </source>
</evidence>
<keyword evidence="5" id="KW-1185">Reference proteome</keyword>
<dbReference type="HOGENOM" id="CLU_047626_0_0_1"/>
<feature type="region of interest" description="Disordered" evidence="3">
    <location>
        <begin position="306"/>
        <end position="381"/>
    </location>
</feature>
<dbReference type="GO" id="GO:0015630">
    <property type="term" value="C:microtubule cytoskeleton"/>
    <property type="evidence" value="ECO:0000318"/>
    <property type="project" value="GO_Central"/>
</dbReference>
<proteinExistence type="predicted"/>
<feature type="compositionally biased region" description="Gly residues" evidence="3">
    <location>
        <begin position="371"/>
        <end position="381"/>
    </location>
</feature>
<dbReference type="SMART" id="SM00369">
    <property type="entry name" value="LRR_TYP"/>
    <property type="match status" value="4"/>
</dbReference>
<evidence type="ECO:0000256" key="2">
    <source>
        <dbReference type="ARBA" id="ARBA00022737"/>
    </source>
</evidence>
<feature type="region of interest" description="Disordered" evidence="3">
    <location>
        <begin position="244"/>
        <end position="288"/>
    </location>
</feature>
<accession>D8TBR6</accession>
<dbReference type="PANTHER" id="PTHR46652">
    <property type="entry name" value="LEUCINE-RICH REPEAT AND IQ DOMAIN-CONTAINING PROTEIN 1-RELATED"/>
    <property type="match status" value="1"/>
</dbReference>
<keyword evidence="2" id="KW-0677">Repeat</keyword>